<dbReference type="Pfam" id="PF01494">
    <property type="entry name" value="FAD_binding_3"/>
    <property type="match status" value="1"/>
</dbReference>
<evidence type="ECO:0000256" key="4">
    <source>
        <dbReference type="ARBA" id="ARBA00023002"/>
    </source>
</evidence>
<keyword evidence="3" id="KW-0274">FAD</keyword>
<accession>A0A060TFY0</accession>
<dbReference type="GO" id="GO:0004497">
    <property type="term" value="F:monooxygenase activity"/>
    <property type="evidence" value="ECO:0007669"/>
    <property type="project" value="UniProtKB-KW"/>
</dbReference>
<name>A0A060TFY0_BLAAD</name>
<evidence type="ECO:0000259" key="6">
    <source>
        <dbReference type="Pfam" id="PF01494"/>
    </source>
</evidence>
<dbReference type="SUPFAM" id="SSF51905">
    <property type="entry name" value="FAD/NAD(P)-binding domain"/>
    <property type="match status" value="1"/>
</dbReference>
<evidence type="ECO:0000256" key="5">
    <source>
        <dbReference type="ARBA" id="ARBA00023033"/>
    </source>
</evidence>
<dbReference type="FunFam" id="3.50.50.60:FF:000115">
    <property type="entry name" value="Salicylate hydroxylase, putative"/>
    <property type="match status" value="1"/>
</dbReference>
<dbReference type="PhylomeDB" id="A0A060TFY0"/>
<evidence type="ECO:0000256" key="1">
    <source>
        <dbReference type="ARBA" id="ARBA00007992"/>
    </source>
</evidence>
<organism evidence="7">
    <name type="scientific">Blastobotrys adeninivorans</name>
    <name type="common">Yeast</name>
    <name type="synonym">Arxula adeninivorans</name>
    <dbReference type="NCBI Taxonomy" id="409370"/>
    <lineage>
        <taxon>Eukaryota</taxon>
        <taxon>Fungi</taxon>
        <taxon>Dikarya</taxon>
        <taxon>Ascomycota</taxon>
        <taxon>Saccharomycotina</taxon>
        <taxon>Dipodascomycetes</taxon>
        <taxon>Dipodascales</taxon>
        <taxon>Trichomonascaceae</taxon>
        <taxon>Blastobotrys</taxon>
    </lineage>
</organism>
<dbReference type="InterPro" id="IPR036188">
    <property type="entry name" value="FAD/NAD-bd_sf"/>
</dbReference>
<dbReference type="SUPFAM" id="SSF54373">
    <property type="entry name" value="FAD-linked reductases, C-terminal domain"/>
    <property type="match status" value="1"/>
</dbReference>
<feature type="domain" description="FAD-binding" evidence="6">
    <location>
        <begin position="8"/>
        <end position="357"/>
    </location>
</feature>
<dbReference type="Gene3D" id="3.50.50.60">
    <property type="entry name" value="FAD/NAD(P)-binding domain"/>
    <property type="match status" value="1"/>
</dbReference>
<dbReference type="PRINTS" id="PR00420">
    <property type="entry name" value="RNGMNOXGNASE"/>
</dbReference>
<dbReference type="GO" id="GO:0071949">
    <property type="term" value="F:FAD binding"/>
    <property type="evidence" value="ECO:0007669"/>
    <property type="project" value="InterPro"/>
</dbReference>
<reference evidence="7" key="2">
    <citation type="submission" date="2014-06" db="EMBL/GenBank/DDBJ databases">
        <title>The complete genome of Blastobotrys (Arxula) adeninivorans LS3 - a yeast of biotechnological interest.</title>
        <authorList>
            <person name="Kunze G."/>
            <person name="Gaillardin C."/>
            <person name="Czernicka M."/>
            <person name="Durrens P."/>
            <person name="Martin T."/>
            <person name="Boer E."/>
            <person name="Gabaldon T."/>
            <person name="Cruz J."/>
            <person name="Talla E."/>
            <person name="Marck C."/>
            <person name="Goffeau A."/>
            <person name="Barbe V."/>
            <person name="Baret P."/>
            <person name="Baronian K."/>
            <person name="Beier S."/>
            <person name="Bleykasten C."/>
            <person name="Bode R."/>
            <person name="Casaregola S."/>
            <person name="Despons L."/>
            <person name="Fairhead C."/>
            <person name="Giersberg M."/>
            <person name="Gierski P."/>
            <person name="Hahnel U."/>
            <person name="Hartmann A."/>
            <person name="Jankowska D."/>
            <person name="Jubin C."/>
            <person name="Jung P."/>
            <person name="Lafontaine I."/>
            <person name="Leh-Louis V."/>
            <person name="Lemaire M."/>
            <person name="Marcet-Houben M."/>
            <person name="Mascher M."/>
            <person name="Morel G."/>
            <person name="Richard G.-F."/>
            <person name="Riechen J."/>
            <person name="Sacerdot C."/>
            <person name="Sarkar A."/>
            <person name="Savel G."/>
            <person name="Schacherer J."/>
            <person name="Sherman D."/>
            <person name="Straub M.-L."/>
            <person name="Stein N."/>
            <person name="Thierry A."/>
            <person name="Trautwein-Schult A."/>
            <person name="Westhof E."/>
            <person name="Worch S."/>
            <person name="Dujon B."/>
            <person name="Souciet J.-L."/>
            <person name="Wincker P."/>
            <person name="Scholz U."/>
            <person name="Neuveglise N."/>
        </authorList>
    </citation>
    <scope>NUCLEOTIDE SEQUENCE</scope>
    <source>
        <strain evidence="7">LS3</strain>
    </source>
</reference>
<proteinExistence type="inferred from homology"/>
<dbReference type="AlphaFoldDB" id="A0A060TFY0"/>
<dbReference type="InterPro" id="IPR002938">
    <property type="entry name" value="FAD-bd"/>
</dbReference>
<keyword evidence="5" id="KW-0503">Monooxygenase</keyword>
<dbReference type="InterPro" id="IPR050493">
    <property type="entry name" value="FAD-dep_Monooxygenase_BioMet"/>
</dbReference>
<protein>
    <submittedName>
        <fullName evidence="7">ARAD1D18392p</fullName>
    </submittedName>
</protein>
<sequence>MAKEQLSFLIIGAGLGGLAAAIGLTRAGHKVTVLEQAPQIGEIGAGIQIPPNSSRILTQWGLRDKFLKYSILPEDLNLRSYHDGTILSTQALNTYLEDTYGFPYWHIHRADFHKVLYEATIELGVPMKLGERVEEADFENNAVITSKGNRYTADVIIGCDGVRSKCRSLMGSLGEVVNTGDLAYRMLIHSSKLKGNSDVEFLLKPNLNFWMGPHMHCVVYLLHDGEQCNVVVLAPDDLPDDVNVQPASVEELRNLFKDWDPRFQTLISLVDSTSKWRLQNFNELPNWVHPTANFALLGDACHATLPYLAQGAAQAVEDAAVLSSLFEHVECRGQVHDLLDIYEKLRKSRTTAVVQNSTDLGQNVFHLVDGPRQQERDRILTETAPHQGYPNKFADPVFQKFLYGYNAFEEAENAWRDYKKVETQRL</sequence>
<keyword evidence="4" id="KW-0560">Oxidoreductase</keyword>
<keyword evidence="2" id="KW-0285">Flavoprotein</keyword>
<dbReference type="EMBL" id="HG937694">
    <property type="protein sequence ID" value="CDP37742.1"/>
    <property type="molecule type" value="Genomic_DNA"/>
</dbReference>
<evidence type="ECO:0000256" key="3">
    <source>
        <dbReference type="ARBA" id="ARBA00022827"/>
    </source>
</evidence>
<evidence type="ECO:0000256" key="2">
    <source>
        <dbReference type="ARBA" id="ARBA00022630"/>
    </source>
</evidence>
<dbReference type="PANTHER" id="PTHR13789:SF147">
    <property type="entry name" value="PUTATIVE (AFU_ORTHOLOGUE AFUA_2G01950)-RELATED"/>
    <property type="match status" value="1"/>
</dbReference>
<dbReference type="PANTHER" id="PTHR13789">
    <property type="entry name" value="MONOOXYGENASE"/>
    <property type="match status" value="1"/>
</dbReference>
<comment type="similarity">
    <text evidence="1">Belongs to the paxM FAD-dependent monooxygenase family.</text>
</comment>
<evidence type="ECO:0000313" key="7">
    <source>
        <dbReference type="EMBL" id="CDP37742.1"/>
    </source>
</evidence>
<reference evidence="7" key="1">
    <citation type="submission" date="2014-02" db="EMBL/GenBank/DDBJ databases">
        <authorList>
            <person name="Genoscope - CEA"/>
        </authorList>
    </citation>
    <scope>NUCLEOTIDE SEQUENCE</scope>
    <source>
        <strain evidence="7">LS3</strain>
    </source>
</reference>
<gene>
    <name evidence="7" type="ORF">GNLVRS02_ARAD1D18392g</name>
</gene>